<evidence type="ECO:0000256" key="2">
    <source>
        <dbReference type="ARBA" id="ARBA00022801"/>
    </source>
</evidence>
<protein>
    <recommendedName>
        <fullName evidence="7">Beta-glucosidase</fullName>
    </recommendedName>
</protein>
<keyword evidence="3" id="KW-0326">Glycosidase</keyword>
<evidence type="ECO:0000256" key="3">
    <source>
        <dbReference type="ARBA" id="ARBA00023295"/>
    </source>
</evidence>
<evidence type="ECO:0000256" key="4">
    <source>
        <dbReference type="RuleBase" id="RU003690"/>
    </source>
</evidence>
<dbReference type="PRINTS" id="PR00131">
    <property type="entry name" value="GLHYDRLASE1"/>
</dbReference>
<proteinExistence type="inferred from homology"/>
<accession>A0A8K0JF06</accession>
<reference evidence="5" key="1">
    <citation type="submission" date="2020-04" db="EMBL/GenBank/DDBJ databases">
        <title>Analysis of mating type loci in Filobasidium floriforme.</title>
        <authorList>
            <person name="Nowrousian M."/>
        </authorList>
    </citation>
    <scope>NUCLEOTIDE SEQUENCE</scope>
    <source>
        <strain evidence="5">CBS 6242</strain>
    </source>
</reference>
<dbReference type="Proteomes" id="UP000812966">
    <property type="component" value="Unassembled WGS sequence"/>
</dbReference>
<evidence type="ECO:0008006" key="7">
    <source>
        <dbReference type="Google" id="ProtNLM"/>
    </source>
</evidence>
<evidence type="ECO:0000313" key="5">
    <source>
        <dbReference type="EMBL" id="KAG7527744.1"/>
    </source>
</evidence>
<keyword evidence="2" id="KW-0378">Hydrolase</keyword>
<evidence type="ECO:0000313" key="6">
    <source>
        <dbReference type="Proteomes" id="UP000812966"/>
    </source>
</evidence>
<dbReference type="InterPro" id="IPR001360">
    <property type="entry name" value="Glyco_hydro_1"/>
</dbReference>
<dbReference type="EMBL" id="JABELV010000234">
    <property type="protein sequence ID" value="KAG7527744.1"/>
    <property type="molecule type" value="Genomic_DNA"/>
</dbReference>
<comment type="similarity">
    <text evidence="1 4">Belongs to the glycosyl hydrolase 1 family.</text>
</comment>
<dbReference type="GO" id="GO:0005975">
    <property type="term" value="P:carbohydrate metabolic process"/>
    <property type="evidence" value="ECO:0007669"/>
    <property type="project" value="InterPro"/>
</dbReference>
<gene>
    <name evidence="5" type="ORF">FFLO_06625</name>
</gene>
<organism evidence="5 6">
    <name type="scientific">Filobasidium floriforme</name>
    <dbReference type="NCBI Taxonomy" id="5210"/>
    <lineage>
        <taxon>Eukaryota</taxon>
        <taxon>Fungi</taxon>
        <taxon>Dikarya</taxon>
        <taxon>Basidiomycota</taxon>
        <taxon>Agaricomycotina</taxon>
        <taxon>Tremellomycetes</taxon>
        <taxon>Filobasidiales</taxon>
        <taxon>Filobasidiaceae</taxon>
        <taxon>Filobasidium</taxon>
    </lineage>
</organism>
<dbReference type="PANTHER" id="PTHR10353:SF36">
    <property type="entry name" value="LP05116P"/>
    <property type="match status" value="1"/>
</dbReference>
<comment type="caution">
    <text evidence="5">The sequence shown here is derived from an EMBL/GenBank/DDBJ whole genome shotgun (WGS) entry which is preliminary data.</text>
</comment>
<dbReference type="FunFam" id="3.20.20.80:FF:000041">
    <property type="entry name" value="Beta-glucosidase 7"/>
    <property type="match status" value="1"/>
</dbReference>
<dbReference type="SUPFAM" id="SSF51445">
    <property type="entry name" value="(Trans)glycosidases"/>
    <property type="match status" value="1"/>
</dbReference>
<dbReference type="Pfam" id="PF00232">
    <property type="entry name" value="Glyco_hydro_1"/>
    <property type="match status" value="1"/>
</dbReference>
<dbReference type="GO" id="GO:0008422">
    <property type="term" value="F:beta-glucosidase activity"/>
    <property type="evidence" value="ECO:0007669"/>
    <property type="project" value="TreeGrafter"/>
</dbReference>
<dbReference type="Gene3D" id="3.20.20.80">
    <property type="entry name" value="Glycosidases"/>
    <property type="match status" value="1"/>
</dbReference>
<sequence>MPPLCENPDLKGVLPPDFVQGYASASYQIEGGHDTDGRLPSVWDITLRAQGLETGDEAVDSYHLWREDVRLLKEYGCNAYRFSVSWSRVRPLGGKDDPVNEKGIGYYNNLIDALLEANITPYITLFHWDLPQPLQDRYKGFRAANKAAIIEDFVSYAELLFERFGDRVKNWITLNEPFVYVILDAVVLNSECDFDNDPFTVAHNQILVHAHTVDLYRRKFQPTQGGRIGITLNIDWVVPIDESQEAKDAADLAVAMALGWVGGERVKGELSSILKKRYPQLPDFTPDEWKIVKGSSDFFGLNHYGTKWATGKIVERGQVSGFQFFGAGVEQVAEKDGVPIGRRGHNGHPYTVPWGFRQLLNHVHKQYAGPNGLGIIITENGFAIQDEADRTLEQIVDDKERQEYYDLYITELCQAHKEGIKMEGYLGWSLLDNLEWNQGYAPRFGVTHVDRANGFKRTPKDSTKVLKAIWQHTIKSDK</sequence>
<evidence type="ECO:0000256" key="1">
    <source>
        <dbReference type="ARBA" id="ARBA00010838"/>
    </source>
</evidence>
<keyword evidence="6" id="KW-1185">Reference proteome</keyword>
<dbReference type="PANTHER" id="PTHR10353">
    <property type="entry name" value="GLYCOSYL HYDROLASE"/>
    <property type="match status" value="1"/>
</dbReference>
<name>A0A8K0JF06_9TREE</name>
<dbReference type="AlphaFoldDB" id="A0A8K0JF06"/>
<dbReference type="InterPro" id="IPR017853">
    <property type="entry name" value="GH"/>
</dbReference>